<dbReference type="InterPro" id="IPR036188">
    <property type="entry name" value="FAD/NAD-bd_sf"/>
</dbReference>
<evidence type="ECO:0000313" key="3">
    <source>
        <dbReference type="EMBL" id="ADI19324.1"/>
    </source>
</evidence>
<reference evidence="3" key="1">
    <citation type="journal article" date="2011" name="Environ. Microbiol.">
        <title>Time-series analyses of Monterey Bay coastal microbial picoplankton using a 'genome proxy' microarray.</title>
        <authorList>
            <person name="Rich V.I."/>
            <person name="Pham V.D."/>
            <person name="Eppley J."/>
            <person name="Shi Y."/>
            <person name="DeLong E.F."/>
        </authorList>
    </citation>
    <scope>NUCLEOTIDE SEQUENCE</scope>
</reference>
<dbReference type="GO" id="GO:0005886">
    <property type="term" value="C:plasma membrane"/>
    <property type="evidence" value="ECO:0007669"/>
    <property type="project" value="TreeGrafter"/>
</dbReference>
<feature type="domain" description="FAD dependent oxidoreductase" evidence="2">
    <location>
        <begin position="2"/>
        <end position="397"/>
    </location>
</feature>
<dbReference type="SUPFAM" id="SSF51905">
    <property type="entry name" value="FAD/NAD(P)-binding domain"/>
    <property type="match status" value="1"/>
</dbReference>
<dbReference type="SUPFAM" id="SSF54373">
    <property type="entry name" value="FAD-linked reductases, C-terminal domain"/>
    <property type="match status" value="1"/>
</dbReference>
<dbReference type="Pfam" id="PF01266">
    <property type="entry name" value="DAO"/>
    <property type="match status" value="1"/>
</dbReference>
<dbReference type="GO" id="GO:0005737">
    <property type="term" value="C:cytoplasm"/>
    <property type="evidence" value="ECO:0007669"/>
    <property type="project" value="TreeGrafter"/>
</dbReference>
<dbReference type="GO" id="GO:0055130">
    <property type="term" value="P:D-alanine catabolic process"/>
    <property type="evidence" value="ECO:0007669"/>
    <property type="project" value="TreeGrafter"/>
</dbReference>
<protein>
    <submittedName>
        <fullName evidence="3">Glycine/d-amino acid oxidases (Deaminating)</fullName>
    </submittedName>
</protein>
<name>E0XY33_9DELT</name>
<dbReference type="EMBL" id="GU474917">
    <property type="protein sequence ID" value="ADI19324.1"/>
    <property type="molecule type" value="Genomic_DNA"/>
</dbReference>
<dbReference type="AlphaFoldDB" id="E0XY33"/>
<dbReference type="InterPro" id="IPR006076">
    <property type="entry name" value="FAD-dep_OxRdtase"/>
</dbReference>
<dbReference type="PANTHER" id="PTHR13847">
    <property type="entry name" value="SARCOSINE DEHYDROGENASE-RELATED"/>
    <property type="match status" value="1"/>
</dbReference>
<dbReference type="GO" id="GO:0008718">
    <property type="term" value="F:D-amino-acid dehydrogenase activity"/>
    <property type="evidence" value="ECO:0007669"/>
    <property type="project" value="TreeGrafter"/>
</dbReference>
<accession>E0XY33</accession>
<dbReference type="PANTHER" id="PTHR13847:SF280">
    <property type="entry name" value="D-AMINO ACID DEHYDROGENASE"/>
    <property type="match status" value="1"/>
</dbReference>
<sequence>MKVLVLGAGVVGVTTAYELLQDGHEVVVLERESTPAQGASHANAGLLVPGAALAWGSPERLRSLPKVWLGLEQAMRIGFPGPHLISWGLRFLKECTTEAWRRNTLIRQRLSLYSQTVMAAVLAESGVKYDRRTGGVLSIFRDSHSLEHGNHLRDILREDGQKYELLDAAQLVKLEPAFANARTTLAGAILCPTDESGDCHRFTQNLAQICQARGAAFQFGVTARHFISDGNQVTKVATDHGEFSADAFVLCLGCWSPQLAGSLGETLSIYPVKGLSLTLPIESGHQPPTLSCSDQDAHIACSRFGDRLRVSSLAAFVGFNTKHRPRQFEYTLKSIRELFPNGADYERPKYWAGLRPMTPDSAPILGRGRHHNLLFNTGHGSLGWTMACGSARITADLLLRQPPGTDLSGLGPR</sequence>
<dbReference type="NCBIfam" id="NF001933">
    <property type="entry name" value="PRK00711.1"/>
    <property type="match status" value="1"/>
</dbReference>
<dbReference type="Gene3D" id="3.50.50.60">
    <property type="entry name" value="FAD/NAD(P)-binding domain"/>
    <property type="match status" value="2"/>
</dbReference>
<evidence type="ECO:0000259" key="2">
    <source>
        <dbReference type="Pfam" id="PF01266"/>
    </source>
</evidence>
<proteinExistence type="inferred from homology"/>
<comment type="similarity">
    <text evidence="1">Belongs to the DadA oxidoreductase family.</text>
</comment>
<organism evidence="3">
    <name type="scientific">uncultured delta proteobacterium HF0500_03A04</name>
    <dbReference type="NCBI Taxonomy" id="710834"/>
    <lineage>
        <taxon>Bacteria</taxon>
        <taxon>Deltaproteobacteria</taxon>
        <taxon>environmental samples</taxon>
    </lineage>
</organism>
<dbReference type="Gene3D" id="3.30.9.10">
    <property type="entry name" value="D-Amino Acid Oxidase, subunit A, domain 2"/>
    <property type="match status" value="1"/>
</dbReference>
<evidence type="ECO:0000256" key="1">
    <source>
        <dbReference type="ARBA" id="ARBA00009410"/>
    </source>
</evidence>